<name>A0A2D6LPT0_9ARCH</name>
<evidence type="ECO:0000313" key="1">
    <source>
        <dbReference type="EMBL" id="MAG18199.1"/>
    </source>
</evidence>
<dbReference type="AlphaFoldDB" id="A0A2D6LPT0"/>
<accession>A0A2D6LPT0</accession>
<sequence>MPPTPWAVQPVKVKISASVENAFSNAVFWRNQRVGLDKQMLNDWISGDISYNDLTSYYDVRLKGTEGFEQRDIKAIKTLATEKKQSVDDEFEWNQYISGHSSFDKFNKYVNKRFSEEVQGSLGFTAIEALQTALTQSERVNQQAAMAGRFEAGEIGFDQYREFIVNQQGFYPEGSTQHQQLTGILQTIDPVNKVNELNKLFAQGFWGNPGPDGTYDMLLNAVGYQKSVGKLLNNYSEGSPEYTNVFNLLTSADNFVRQYRLAEETSQAALNRNKLFTSQVNAQATFDQKQIQFENGLIDFDELQAAFDEVARIQEEFNVAESFLQELQSNPDSVTQYPTITLPEPKIPERIEPFVAPPETQQPPVVQPPPTQAVPPVQPGAPVQPTAVLAEGGLFKRADSPEIFLVKEGKLSFIQNEEVFKKLFPGQQLSTSFQLFPEGEFKGGKFISGGQQFGFGPTINLENFNQFV</sequence>
<dbReference type="Proteomes" id="UP000226712">
    <property type="component" value="Unassembled WGS sequence"/>
</dbReference>
<protein>
    <submittedName>
        <fullName evidence="1">Uncharacterized protein</fullName>
    </submittedName>
</protein>
<gene>
    <name evidence="1" type="ORF">CL944_01860</name>
</gene>
<proteinExistence type="predicted"/>
<comment type="caution">
    <text evidence="1">The sequence shown here is derived from an EMBL/GenBank/DDBJ whole genome shotgun (WGS) entry which is preliminary data.</text>
</comment>
<dbReference type="EMBL" id="NZBD01000012">
    <property type="protein sequence ID" value="MAG18199.1"/>
    <property type="molecule type" value="Genomic_DNA"/>
</dbReference>
<evidence type="ECO:0000313" key="2">
    <source>
        <dbReference type="Proteomes" id="UP000226712"/>
    </source>
</evidence>
<reference evidence="2" key="1">
    <citation type="submission" date="2017-09" db="EMBL/GenBank/DDBJ databases">
        <title>The Reconstruction of 2,631 Draft Metagenome-Assembled Genomes from the Global Oceans.</title>
        <authorList>
            <person name="Tully B.J."/>
            <person name="Graham E.D."/>
            <person name="Heidelberg J.F."/>
        </authorList>
    </citation>
    <scope>NUCLEOTIDE SEQUENCE [LARGE SCALE GENOMIC DNA]</scope>
</reference>
<organism evidence="1 2">
    <name type="scientific">Candidatus Iainarchaeum sp</name>
    <dbReference type="NCBI Taxonomy" id="3101447"/>
    <lineage>
        <taxon>Archaea</taxon>
        <taxon>Candidatus Iainarchaeota</taxon>
        <taxon>Candidatus Iainarchaeia</taxon>
        <taxon>Candidatus Iainarchaeales</taxon>
        <taxon>Candidatus Iainarchaeaceae</taxon>
        <taxon>Candidatus Iainarchaeum</taxon>
    </lineage>
</organism>